<evidence type="ECO:0000313" key="2">
    <source>
        <dbReference type="Proteomes" id="UP000053201"/>
    </source>
</evidence>
<keyword evidence="2" id="KW-1185">Reference proteome</keyword>
<dbReference type="RefSeq" id="XP_016611776.1">
    <property type="nucleotide sequence ID" value="XM_016749524.1"/>
</dbReference>
<dbReference type="VEuPathDB" id="FungiDB:SPPG_01195"/>
<dbReference type="OrthoDB" id="16824at2759"/>
<dbReference type="EMBL" id="KQ257451">
    <property type="protein sequence ID" value="KND03737.1"/>
    <property type="molecule type" value="Genomic_DNA"/>
</dbReference>
<organism evidence="1 2">
    <name type="scientific">Spizellomyces punctatus (strain DAOM BR117)</name>
    <dbReference type="NCBI Taxonomy" id="645134"/>
    <lineage>
        <taxon>Eukaryota</taxon>
        <taxon>Fungi</taxon>
        <taxon>Fungi incertae sedis</taxon>
        <taxon>Chytridiomycota</taxon>
        <taxon>Chytridiomycota incertae sedis</taxon>
        <taxon>Chytridiomycetes</taxon>
        <taxon>Spizellomycetales</taxon>
        <taxon>Spizellomycetaceae</taxon>
        <taxon>Spizellomyces</taxon>
    </lineage>
</organism>
<dbReference type="Proteomes" id="UP000053201">
    <property type="component" value="Unassembled WGS sequence"/>
</dbReference>
<accession>A0A0L0HRN9</accession>
<sequence>MPRIIPAAIDILLVATLLAGLRRSGDFEFATEHIGSPALRWLAMQFLFLGERVLDILLVLTRRYPTYFRPRIATHHPLPLPHDLTAYPAHVAQSYDLPLPPHPMYMQQAQARIAAAVVRRRQSVQTWAAGGYHGVKGQIGQMVPVGPMGAGINGHGAVPGMPAGNVQRKAAER</sequence>
<dbReference type="InterPro" id="IPR013726">
    <property type="entry name" value="Mitofissin"/>
</dbReference>
<dbReference type="AlphaFoldDB" id="A0A0L0HRN9"/>
<name>A0A0L0HRN9_SPIPD</name>
<dbReference type="Pfam" id="PF08520">
    <property type="entry name" value="Mitofissin"/>
    <property type="match status" value="1"/>
</dbReference>
<dbReference type="InParanoid" id="A0A0L0HRN9"/>
<gene>
    <name evidence="1" type="ORF">SPPG_01195</name>
</gene>
<proteinExistence type="predicted"/>
<protein>
    <submittedName>
        <fullName evidence="1">Uncharacterized protein</fullName>
    </submittedName>
</protein>
<evidence type="ECO:0000313" key="1">
    <source>
        <dbReference type="EMBL" id="KND03737.1"/>
    </source>
</evidence>
<reference evidence="1 2" key="1">
    <citation type="submission" date="2009-08" db="EMBL/GenBank/DDBJ databases">
        <title>The Genome Sequence of Spizellomyces punctatus strain DAOM BR117.</title>
        <authorList>
            <consortium name="The Broad Institute Genome Sequencing Platform"/>
            <person name="Russ C."/>
            <person name="Cuomo C."/>
            <person name="Shea T."/>
            <person name="Young S.K."/>
            <person name="Zeng Q."/>
            <person name="Koehrsen M."/>
            <person name="Haas B."/>
            <person name="Borodovsky M."/>
            <person name="Guigo R."/>
            <person name="Alvarado L."/>
            <person name="Berlin A."/>
            <person name="Bochicchio J."/>
            <person name="Borenstein D."/>
            <person name="Chapman S."/>
            <person name="Chen Z."/>
            <person name="Engels R."/>
            <person name="Freedman E."/>
            <person name="Gellesch M."/>
            <person name="Goldberg J."/>
            <person name="Griggs A."/>
            <person name="Gujja S."/>
            <person name="Heiman D."/>
            <person name="Hepburn T."/>
            <person name="Howarth C."/>
            <person name="Jen D."/>
            <person name="Larson L."/>
            <person name="Lewis B."/>
            <person name="Mehta T."/>
            <person name="Park D."/>
            <person name="Pearson M."/>
            <person name="Roberts A."/>
            <person name="Saif S."/>
            <person name="Shenoy N."/>
            <person name="Sisk P."/>
            <person name="Stolte C."/>
            <person name="Sykes S."/>
            <person name="Thomson T."/>
            <person name="Walk T."/>
            <person name="White J."/>
            <person name="Yandava C."/>
            <person name="Burger G."/>
            <person name="Gray M.W."/>
            <person name="Holland P.W.H."/>
            <person name="King N."/>
            <person name="Lang F.B.F."/>
            <person name="Roger A.J."/>
            <person name="Ruiz-Trillo I."/>
            <person name="Lander E."/>
            <person name="Nusbaum C."/>
        </authorList>
    </citation>
    <scope>NUCLEOTIDE SEQUENCE [LARGE SCALE GENOMIC DNA]</scope>
    <source>
        <strain evidence="1 2">DAOM BR117</strain>
    </source>
</reference>
<dbReference type="GeneID" id="27684879"/>